<evidence type="ECO:0000313" key="5">
    <source>
        <dbReference type="Proteomes" id="UP000320421"/>
    </source>
</evidence>
<dbReference type="EC" id="6.6.1.2" evidence="4"/>
<feature type="compositionally biased region" description="Polar residues" evidence="1">
    <location>
        <begin position="803"/>
        <end position="813"/>
    </location>
</feature>
<evidence type="ECO:0000313" key="4">
    <source>
        <dbReference type="EMBL" id="QDT21432.1"/>
    </source>
</evidence>
<dbReference type="Proteomes" id="UP000320421">
    <property type="component" value="Chromosome"/>
</dbReference>
<sequence length="1479" mass="163711">MFKKYLTSVVLLALCFSGGLWAYYEYLRPFRIATIGFSDTDWANWENALQQTPYSLHRYPDAGIDTANLQNYNLVFIRGQGLNLTPEQVARIARARAAGTHFYIRTATNALSNQQNSLPETHCQHIADYLKHGGEDNLIGMAHYAAHHLGGREVEVPALIEVPQYGFFHLDGKIFESLADYEAFASSRVSARDTEAPRVALLAGFMDPQDKMNREPVDVIIRKLEAGGAKVYPIFGRTEAFPLLQAVQPDLILTFPHGRFSYGGQGDQLLRELNCPIVSALPLLSNRERWLNDERGMEGGFMGQSITAPELDGIIEPIVVSSMEPNARGLNVRAPMDDQIENRVNLLLNWLKLRKKPNSEKRIVIVYYKSPGMAALSAGGLEVAPALWNTLQRLQSEGYDLGGPLPESPDALFALIQARGKTLGQWALGAFETFLKEADPELVPATRYADWFQKALSPKRQQETIKLWGELPGEKMVTSVDGQPHLVISRIQLGNIVIMPQPTVGGGGETEDEISSIHGTDQAAPHFYLGAYLWARYGFQADAIMHFGTHGSLEFTYGKSNCLSRDCWPHILIGDVPHIYPYVINNVGEALVAKRRSNAVIVSHLTPPFMEAGLYGDLSLLHDKIHDWEQVEDPLLREETLRSVTELVNELNLAEDLGLNGEELTNRLLTEAELTEVHNYIHQLKDQSITDGLHVIGRNLGEKQIEQTATAMLGEQGVDQLLTALGKPVNDDSMEYRQDLARQFVSEVLTDKLKTDLLFSADEQAKIKAAVAAEKQRTSPTAGQKPDGLSGATQKSKAKHKQQTSPGKSSTPSHPRDPQQKQGTQPAGAEPVDSKQPPLNDSPADDQSSRSFSAAQLIFVSADAQSTDDQQLAPRVKLTTDSPVAARKPREEPETKRLWNSVDEFKAMIVKSPLQQQKLIELIEASQLNVRNLQISPERELEQITAALNASFIAPSSGGDPLVNSDAIPTGRNLYSINAEQTPTPEAWRVGVRLTDEMLAAHQASHAGNYPRQVAISLWGGEFIRGKGTAIAQILYLMGMRPVWNSRGVVYDVEVIPSDELQRPRVDVLVQTSGQFRDAAASRIKLIDDAVQIASNLEQEKFPNFVREGTEQTEQALKKGGVSAKDARDFATARIFGSASNSSYGTQIMGMVERGDTWESESQVAKRYIQNMSGVYRDGDRWGTVLPGLLEAQMQGVEAVVHPRSSNTWGPLSLDHVYEFMGGITLAVRDTTGTDPTGYFSDLRQPGRAKVTTSIGAIREEARTALWNPRFIQSMQREGPSAAASLTENVRNMYGWNVMQPAAISQDMWDETFQVYIEDKHNLKMREYFEEKNPYALQDMTAVMLETARKGYWTPNKETLQKLAAVHTELVAEHGAACSYETCGNQAFHDFLNQQLNAPGNETSPTTLSDYQLALSAALQPTLSLPEVEGIEMSEVQQESTEADVIPEQSPALMILVCFGVICFVLGSSILRREKRQIS</sequence>
<dbReference type="PANTHER" id="PTHR44119">
    <property type="entry name" value="MAGNESIUM-CHELATASE SUBUNIT CHLH, CHLOROPLASTIC"/>
    <property type="match status" value="1"/>
</dbReference>
<dbReference type="CDD" id="cd10150">
    <property type="entry name" value="CobN_like"/>
    <property type="match status" value="1"/>
</dbReference>
<dbReference type="EMBL" id="CP036266">
    <property type="protein sequence ID" value="QDT21432.1"/>
    <property type="molecule type" value="Genomic_DNA"/>
</dbReference>
<dbReference type="GO" id="GO:0051116">
    <property type="term" value="F:cobaltochelatase activity"/>
    <property type="evidence" value="ECO:0007669"/>
    <property type="project" value="UniProtKB-EC"/>
</dbReference>
<dbReference type="Pfam" id="PF02514">
    <property type="entry name" value="CobN-Mg_chel"/>
    <property type="match status" value="1"/>
</dbReference>
<dbReference type="PANTHER" id="PTHR44119:SF4">
    <property type="entry name" value="AEROBIC COBALTOCHELATASE SUBUNIT COBN"/>
    <property type="match status" value="1"/>
</dbReference>
<reference evidence="4 5" key="1">
    <citation type="submission" date="2019-02" db="EMBL/GenBank/DDBJ databases">
        <title>Deep-cultivation of Planctomycetes and their phenomic and genomic characterization uncovers novel biology.</title>
        <authorList>
            <person name="Wiegand S."/>
            <person name="Jogler M."/>
            <person name="Boedeker C."/>
            <person name="Pinto D."/>
            <person name="Vollmers J."/>
            <person name="Rivas-Marin E."/>
            <person name="Kohn T."/>
            <person name="Peeters S.H."/>
            <person name="Heuer A."/>
            <person name="Rast P."/>
            <person name="Oberbeckmann S."/>
            <person name="Bunk B."/>
            <person name="Jeske O."/>
            <person name="Meyerdierks A."/>
            <person name="Storesund J.E."/>
            <person name="Kallscheuer N."/>
            <person name="Luecker S."/>
            <person name="Lage O.M."/>
            <person name="Pohl T."/>
            <person name="Merkel B.J."/>
            <person name="Hornburger P."/>
            <person name="Mueller R.-W."/>
            <person name="Bruemmer F."/>
            <person name="Labrenz M."/>
            <person name="Spormann A.M."/>
            <person name="Op den Camp H."/>
            <person name="Overmann J."/>
            <person name="Amann R."/>
            <person name="Jetten M.S.M."/>
            <person name="Mascher T."/>
            <person name="Medema M.H."/>
            <person name="Devos D.P."/>
            <person name="Kaster A.-K."/>
            <person name="Ovreas L."/>
            <person name="Rohde M."/>
            <person name="Galperin M.Y."/>
            <person name="Jogler C."/>
        </authorList>
    </citation>
    <scope>NUCLEOTIDE SEQUENCE [LARGE SCALE GENOMIC DNA]</scope>
    <source>
        <strain evidence="4 5">HG66A1</strain>
    </source>
</reference>
<keyword evidence="2" id="KW-1133">Transmembrane helix</keyword>
<proteinExistence type="predicted"/>
<feature type="transmembrane region" description="Helical" evidence="2">
    <location>
        <begin position="1452"/>
        <end position="1471"/>
    </location>
</feature>
<evidence type="ECO:0000256" key="2">
    <source>
        <dbReference type="SAM" id="Phobius"/>
    </source>
</evidence>
<dbReference type="InterPro" id="IPR003672">
    <property type="entry name" value="CobN/Mg_chltase"/>
</dbReference>
<keyword evidence="2" id="KW-0812">Transmembrane</keyword>
<feature type="region of interest" description="Disordered" evidence="1">
    <location>
        <begin position="771"/>
        <end position="850"/>
    </location>
</feature>
<feature type="region of interest" description="Disordered" evidence="1">
    <location>
        <begin position="864"/>
        <end position="895"/>
    </location>
</feature>
<dbReference type="OrthoDB" id="9757976at2"/>
<protein>
    <submittedName>
        <fullName evidence="4">Aerobic cobaltochelatase subunit CobN</fullName>
        <ecNumber evidence="4">6.6.1.2</ecNumber>
    </submittedName>
</protein>
<keyword evidence="4" id="KW-0436">Ligase</keyword>
<feature type="domain" description="CobN/magnesium chelatase" evidence="3">
    <location>
        <begin position="128"/>
        <end position="1360"/>
    </location>
</feature>
<evidence type="ECO:0000259" key="3">
    <source>
        <dbReference type="Pfam" id="PF02514"/>
    </source>
</evidence>
<gene>
    <name evidence="4" type="primary">cobN_1</name>
    <name evidence="4" type="ORF">HG66A1_32330</name>
</gene>
<organism evidence="4 5">
    <name type="scientific">Gimesia chilikensis</name>
    <dbReference type="NCBI Taxonomy" id="2605989"/>
    <lineage>
        <taxon>Bacteria</taxon>
        <taxon>Pseudomonadati</taxon>
        <taxon>Planctomycetota</taxon>
        <taxon>Planctomycetia</taxon>
        <taxon>Planctomycetales</taxon>
        <taxon>Planctomycetaceae</taxon>
        <taxon>Gimesia</taxon>
    </lineage>
</organism>
<dbReference type="RefSeq" id="WP_145185745.1">
    <property type="nucleotide sequence ID" value="NZ_CP036266.1"/>
</dbReference>
<keyword evidence="5" id="KW-1185">Reference proteome</keyword>
<evidence type="ECO:0000256" key="1">
    <source>
        <dbReference type="SAM" id="MobiDB-lite"/>
    </source>
</evidence>
<accession>A0A517PPY1</accession>
<name>A0A517PPY1_9PLAN</name>
<keyword evidence="2" id="KW-0472">Membrane</keyword>